<keyword evidence="6 7" id="KW-0472">Membrane</keyword>
<evidence type="ECO:0000256" key="4">
    <source>
        <dbReference type="ARBA" id="ARBA00022737"/>
    </source>
</evidence>
<sequence>MLNNTWTQSISQVLGWAYFVLWSLSFYPQVLHNHRRRSTEGFSVDFALLNLLGLTAYTIFNACFLFSPVVRAQYAQQHPQSPEPTVRWNDFIYALHGSLICCWISSHFLCARFWNFKSKPQRASVSTLVVIWSCVGVVTLAILWALVSASWEWIDVVYMVGMIKVFLTAVKYTPQVVMNYWRQSTAGFSIGAILLDLAGAALSLMQLVLDSSLQADWSGTVGNGAKLLLGNITVLFDIIFIFQHFVLYRERPLRGKQGLSEHDPLLDSGNDSVIIST</sequence>
<protein>
    <submittedName>
        <fullName evidence="8">Lysosomal L-cystine transporter</fullName>
    </submittedName>
</protein>
<dbReference type="GO" id="GO:0015184">
    <property type="term" value="F:L-cystine transmembrane transporter activity"/>
    <property type="evidence" value="ECO:0007669"/>
    <property type="project" value="TreeGrafter"/>
</dbReference>
<dbReference type="EMBL" id="JNOM01000056">
    <property type="protein sequence ID" value="KNG88278.1"/>
    <property type="molecule type" value="Genomic_DNA"/>
</dbReference>
<comment type="subcellular location">
    <subcellularLocation>
        <location evidence="1">Endomembrane system</location>
        <topology evidence="1">Multi-pass membrane protein</topology>
    </subcellularLocation>
</comment>
<keyword evidence="2" id="KW-0813">Transport</keyword>
<evidence type="ECO:0000256" key="3">
    <source>
        <dbReference type="ARBA" id="ARBA00022692"/>
    </source>
</evidence>
<feature type="transmembrane region" description="Helical" evidence="7">
    <location>
        <begin position="228"/>
        <end position="248"/>
    </location>
</feature>
<dbReference type="OrthoDB" id="75720at2759"/>
<evidence type="ECO:0000313" key="9">
    <source>
        <dbReference type="Proteomes" id="UP000037505"/>
    </source>
</evidence>
<comment type="caution">
    <text evidence="8">The sequence shown here is derived from an EMBL/GenBank/DDBJ whole genome shotgun (WGS) entry which is preliminary data.</text>
</comment>
<evidence type="ECO:0000313" key="8">
    <source>
        <dbReference type="EMBL" id="KNG88278.1"/>
    </source>
</evidence>
<keyword evidence="3 7" id="KW-0812">Transmembrane</keyword>
<name>A0A0L1JA09_ASPN3</name>
<feature type="transmembrane region" description="Helical" evidence="7">
    <location>
        <begin position="185"/>
        <end position="208"/>
    </location>
</feature>
<dbReference type="InterPro" id="IPR006603">
    <property type="entry name" value="PQ-loop_rpt"/>
</dbReference>
<evidence type="ECO:0000256" key="6">
    <source>
        <dbReference type="ARBA" id="ARBA00023136"/>
    </source>
</evidence>
<dbReference type="Gene3D" id="1.20.1280.290">
    <property type="match status" value="2"/>
</dbReference>
<accession>A0A0L1JA09</accession>
<keyword evidence="5 7" id="KW-1133">Transmembrane helix</keyword>
<dbReference type="PANTHER" id="PTHR13131:SF5">
    <property type="entry name" value="CYSTINOSIN"/>
    <property type="match status" value="1"/>
</dbReference>
<dbReference type="Proteomes" id="UP000037505">
    <property type="component" value="Unassembled WGS sequence"/>
</dbReference>
<organism evidence="8 9">
    <name type="scientific">Aspergillus nomiae NRRL (strain ATCC 15546 / NRRL 13137 / CBS 260.88 / M93)</name>
    <dbReference type="NCBI Taxonomy" id="1509407"/>
    <lineage>
        <taxon>Eukaryota</taxon>
        <taxon>Fungi</taxon>
        <taxon>Dikarya</taxon>
        <taxon>Ascomycota</taxon>
        <taxon>Pezizomycotina</taxon>
        <taxon>Eurotiomycetes</taxon>
        <taxon>Eurotiomycetidae</taxon>
        <taxon>Eurotiales</taxon>
        <taxon>Aspergillaceae</taxon>
        <taxon>Aspergillus</taxon>
        <taxon>Aspergillus subgen. Circumdati</taxon>
    </lineage>
</organism>
<evidence type="ECO:0000256" key="1">
    <source>
        <dbReference type="ARBA" id="ARBA00004127"/>
    </source>
</evidence>
<dbReference type="InterPro" id="IPR005282">
    <property type="entry name" value="LC_transporter"/>
</dbReference>
<dbReference type="GO" id="GO:0000324">
    <property type="term" value="C:fungal-type vacuole"/>
    <property type="evidence" value="ECO:0007669"/>
    <property type="project" value="TreeGrafter"/>
</dbReference>
<gene>
    <name evidence="8" type="ORF">ANOM_002489</name>
</gene>
<evidence type="ECO:0000256" key="7">
    <source>
        <dbReference type="SAM" id="Phobius"/>
    </source>
</evidence>
<keyword evidence="9" id="KW-1185">Reference proteome</keyword>
<evidence type="ECO:0000256" key="2">
    <source>
        <dbReference type="ARBA" id="ARBA00022448"/>
    </source>
</evidence>
<dbReference type="RefSeq" id="XP_015409201.1">
    <property type="nucleotide sequence ID" value="XM_015547746.1"/>
</dbReference>
<dbReference type="SMART" id="SM00679">
    <property type="entry name" value="CTNS"/>
    <property type="match status" value="2"/>
</dbReference>
<reference evidence="8 9" key="1">
    <citation type="submission" date="2014-06" db="EMBL/GenBank/DDBJ databases">
        <title>The Genome of the Aflatoxigenic Filamentous Fungus Aspergillus nomius.</title>
        <authorList>
            <person name="Moore M.G."/>
            <person name="Shannon B.M."/>
            <person name="Brian M.M."/>
        </authorList>
    </citation>
    <scope>NUCLEOTIDE SEQUENCE [LARGE SCALE GENOMIC DNA]</scope>
    <source>
        <strain evidence="8 9">NRRL 13137</strain>
    </source>
</reference>
<feature type="transmembrane region" description="Helical" evidence="7">
    <location>
        <begin position="48"/>
        <end position="71"/>
    </location>
</feature>
<evidence type="ECO:0000256" key="5">
    <source>
        <dbReference type="ARBA" id="ARBA00022989"/>
    </source>
</evidence>
<dbReference type="Pfam" id="PF04193">
    <property type="entry name" value="PQ-loop"/>
    <property type="match status" value="2"/>
</dbReference>
<feature type="transmembrane region" description="Helical" evidence="7">
    <location>
        <begin position="153"/>
        <end position="173"/>
    </location>
</feature>
<feature type="transmembrane region" description="Helical" evidence="7">
    <location>
        <begin position="6"/>
        <end position="27"/>
    </location>
</feature>
<dbReference type="GO" id="GO:0005774">
    <property type="term" value="C:vacuolar membrane"/>
    <property type="evidence" value="ECO:0007669"/>
    <property type="project" value="TreeGrafter"/>
</dbReference>
<proteinExistence type="predicted"/>
<feature type="transmembrane region" description="Helical" evidence="7">
    <location>
        <begin position="123"/>
        <end position="147"/>
    </location>
</feature>
<dbReference type="GeneID" id="26804293"/>
<dbReference type="GO" id="GO:0012505">
    <property type="term" value="C:endomembrane system"/>
    <property type="evidence" value="ECO:0007669"/>
    <property type="project" value="UniProtKB-SubCell"/>
</dbReference>
<dbReference type="PANTHER" id="PTHR13131">
    <property type="entry name" value="CYSTINOSIN"/>
    <property type="match status" value="1"/>
</dbReference>
<keyword evidence="4" id="KW-0677">Repeat</keyword>
<dbReference type="AlphaFoldDB" id="A0A0L1JA09"/>
<feature type="transmembrane region" description="Helical" evidence="7">
    <location>
        <begin position="91"/>
        <end position="111"/>
    </location>
</feature>